<gene>
    <name evidence="3" type="ORF">MGMO_85c00320</name>
</gene>
<dbReference type="Gene3D" id="3.10.590.10">
    <property type="entry name" value="ph1033 like domains"/>
    <property type="match status" value="1"/>
</dbReference>
<dbReference type="InterPro" id="IPR052181">
    <property type="entry name" value="5hmC_binding"/>
</dbReference>
<comment type="caution">
    <text evidence="3">The sequence shown here is derived from an EMBL/GenBank/DDBJ whole genome shotgun (WGS) entry which is preliminary data.</text>
</comment>
<dbReference type="PANTHER" id="PTHR14087:SF7">
    <property type="entry name" value="THYMOCYTE NUCLEAR PROTEIN 1"/>
    <property type="match status" value="1"/>
</dbReference>
<dbReference type="PATRIC" id="fig|1116472.3.peg.2348"/>
<dbReference type="EMBL" id="AYLO01000082">
    <property type="protein sequence ID" value="ESS71907.1"/>
    <property type="molecule type" value="Genomic_DNA"/>
</dbReference>
<dbReference type="CDD" id="cd21133">
    <property type="entry name" value="EVE"/>
    <property type="match status" value="1"/>
</dbReference>
<dbReference type="SUPFAM" id="SSF88697">
    <property type="entry name" value="PUA domain-like"/>
    <property type="match status" value="1"/>
</dbReference>
<dbReference type="InterPro" id="IPR002740">
    <property type="entry name" value="EVE_domain"/>
</dbReference>
<feature type="domain" description="EVE" evidence="2">
    <location>
        <begin position="2"/>
        <end position="150"/>
    </location>
</feature>
<reference evidence="3 4" key="1">
    <citation type="journal article" date="2013" name="Genome Announc.">
        <title>Draft Genome Sequence of the Methanotrophic Gammaproteobacterium Methyloglobulus morosus DSM 22980 Strain KoM1.</title>
        <authorList>
            <person name="Poehlein A."/>
            <person name="Deutzmann J.S."/>
            <person name="Daniel R."/>
            <person name="Simeonova D.D."/>
        </authorList>
    </citation>
    <scope>NUCLEOTIDE SEQUENCE [LARGE SCALE GENOMIC DNA]</scope>
    <source>
        <strain evidence="3 4">KoM1</strain>
    </source>
</reference>
<dbReference type="Pfam" id="PF01878">
    <property type="entry name" value="EVE"/>
    <property type="match status" value="1"/>
</dbReference>
<dbReference type="OrthoDB" id="9791347at2"/>
<evidence type="ECO:0000256" key="1">
    <source>
        <dbReference type="ARBA" id="ARBA00022553"/>
    </source>
</evidence>
<protein>
    <recommendedName>
        <fullName evidence="2">EVE domain-containing protein</fullName>
    </recommendedName>
</protein>
<evidence type="ECO:0000313" key="4">
    <source>
        <dbReference type="Proteomes" id="UP000017842"/>
    </source>
</evidence>
<dbReference type="Proteomes" id="UP000017842">
    <property type="component" value="Unassembled WGS sequence"/>
</dbReference>
<organism evidence="3 4">
    <name type="scientific">Methyloglobulus morosus KoM1</name>
    <dbReference type="NCBI Taxonomy" id="1116472"/>
    <lineage>
        <taxon>Bacteria</taxon>
        <taxon>Pseudomonadati</taxon>
        <taxon>Pseudomonadota</taxon>
        <taxon>Gammaproteobacteria</taxon>
        <taxon>Methylococcales</taxon>
        <taxon>Methylococcaceae</taxon>
        <taxon>Methyloglobulus</taxon>
    </lineage>
</organism>
<dbReference type="PANTHER" id="PTHR14087">
    <property type="entry name" value="THYMOCYTE NUCLEAR PROTEIN 1"/>
    <property type="match status" value="1"/>
</dbReference>
<keyword evidence="4" id="KW-1185">Reference proteome</keyword>
<dbReference type="eggNOG" id="COG2947">
    <property type="taxonomic scope" value="Bacteria"/>
</dbReference>
<name>V5C081_9GAMM</name>
<keyword evidence="1" id="KW-0597">Phosphoprotein</keyword>
<proteinExistence type="predicted"/>
<evidence type="ECO:0000259" key="2">
    <source>
        <dbReference type="Pfam" id="PF01878"/>
    </source>
</evidence>
<accession>V5C081</accession>
<dbReference type="RefSeq" id="WP_023495065.1">
    <property type="nucleotide sequence ID" value="NZ_AYLO01000082.1"/>
</dbReference>
<dbReference type="FunFam" id="3.10.590.10:FF:000003">
    <property type="entry name" value="Thymocyte nuclear protein 1"/>
    <property type="match status" value="1"/>
</dbReference>
<dbReference type="InterPro" id="IPR015947">
    <property type="entry name" value="PUA-like_sf"/>
</dbReference>
<dbReference type="InterPro" id="IPR047197">
    <property type="entry name" value="THYN1-like_EVE"/>
</dbReference>
<evidence type="ECO:0000313" key="3">
    <source>
        <dbReference type="EMBL" id="ESS71907.1"/>
    </source>
</evidence>
<sequence length="152" mass="17930">MNYWLMKSEPEAFGINDLKNRPNQTEHWDGVRNYQARNMMRDEMKLGDLVFFYHSNCAEPGIVGIMEVAREGYPDFLAFDPDDIHFDPKSDPDKPTWMMVDVKYVRTLTRTITLTELKQKPELSDWALLRRGNRLSIMPVSKQQWDFILALE</sequence>
<dbReference type="AlphaFoldDB" id="V5C081"/>